<comment type="caution">
    <text evidence="1">The sequence shown here is derived from an EMBL/GenBank/DDBJ whole genome shotgun (WGS) entry which is preliminary data.</text>
</comment>
<gene>
    <name evidence="1" type="ORF">TRAPUB_12598</name>
</gene>
<dbReference type="OMA" id="CLDIMHA"/>
<proteinExistence type="predicted"/>
<organism evidence="1 2">
    <name type="scientific">Trametes pubescens</name>
    <name type="common">White-rot fungus</name>
    <dbReference type="NCBI Taxonomy" id="154538"/>
    <lineage>
        <taxon>Eukaryota</taxon>
        <taxon>Fungi</taxon>
        <taxon>Dikarya</taxon>
        <taxon>Basidiomycota</taxon>
        <taxon>Agaricomycotina</taxon>
        <taxon>Agaricomycetes</taxon>
        <taxon>Polyporales</taxon>
        <taxon>Polyporaceae</taxon>
        <taxon>Trametes</taxon>
    </lineage>
</organism>
<sequence>MLAWVQLYSYTFTNMATAVVYRSGGFKFVERVRSEPHAILFLVRPMPRTQDSDGNPASSFYLSAVQLVYPGEGTIGLDKSLKESCDFWLANWSQAREAALRRRIYHDDSVECGALPALYILQDSVVMPISTVLIRRLSPDRDNLSDESSLFVFEDIVNHCLDIMHAGFILQHSSGPGRRPLPDVGYMVQRKKREWRWKLLFGWFWDQSDRTLPLKNPRKTGLNADKLWERFFYG</sequence>
<accession>A0A1M2VTN8</accession>
<dbReference type="AlphaFoldDB" id="A0A1M2VTN8"/>
<protein>
    <submittedName>
        <fullName evidence="1">Uncharacterized protein</fullName>
    </submittedName>
</protein>
<dbReference type="OrthoDB" id="2733483at2759"/>
<dbReference type="EMBL" id="MNAD01000719">
    <property type="protein sequence ID" value="OJT10882.1"/>
    <property type="molecule type" value="Genomic_DNA"/>
</dbReference>
<reference evidence="1 2" key="1">
    <citation type="submission" date="2016-10" db="EMBL/GenBank/DDBJ databases">
        <title>Genome sequence of the basidiomycete white-rot fungus Trametes pubescens.</title>
        <authorList>
            <person name="Makela M.R."/>
            <person name="Granchi Z."/>
            <person name="Peng M."/>
            <person name="De Vries R.P."/>
            <person name="Grigoriev I."/>
            <person name="Riley R."/>
            <person name="Hilden K."/>
        </authorList>
    </citation>
    <scope>NUCLEOTIDE SEQUENCE [LARGE SCALE GENOMIC DNA]</scope>
    <source>
        <strain evidence="1 2">FBCC735</strain>
    </source>
</reference>
<name>A0A1M2VTN8_TRAPU</name>
<evidence type="ECO:0000313" key="2">
    <source>
        <dbReference type="Proteomes" id="UP000184267"/>
    </source>
</evidence>
<keyword evidence="2" id="KW-1185">Reference proteome</keyword>
<dbReference type="Proteomes" id="UP000184267">
    <property type="component" value="Unassembled WGS sequence"/>
</dbReference>
<evidence type="ECO:0000313" key="1">
    <source>
        <dbReference type="EMBL" id="OJT10882.1"/>
    </source>
</evidence>